<evidence type="ECO:0000256" key="3">
    <source>
        <dbReference type="ARBA" id="ARBA00004479"/>
    </source>
</evidence>
<evidence type="ECO:0000313" key="14">
    <source>
        <dbReference type="EMBL" id="TCZ73525.1"/>
    </source>
</evidence>
<dbReference type="InterPro" id="IPR002816">
    <property type="entry name" value="TraB/PrgY/GumN_fam"/>
</dbReference>
<evidence type="ECO:0000256" key="10">
    <source>
        <dbReference type="ARBA" id="ARBA00023049"/>
    </source>
</evidence>
<dbReference type="EMBL" id="SKFH01000006">
    <property type="protein sequence ID" value="TCZ73525.1"/>
    <property type="molecule type" value="Genomic_DNA"/>
</dbReference>
<dbReference type="GO" id="GO:0016020">
    <property type="term" value="C:membrane"/>
    <property type="evidence" value="ECO:0007669"/>
    <property type="project" value="UniProtKB-SubCell"/>
</dbReference>
<evidence type="ECO:0000256" key="2">
    <source>
        <dbReference type="ARBA" id="ARBA00001941"/>
    </source>
</evidence>
<keyword evidence="4" id="KW-0645">Protease</keyword>
<organism evidence="14 15">
    <name type="scientific">Flaviaesturariibacter aridisoli</name>
    <dbReference type="NCBI Taxonomy" id="2545761"/>
    <lineage>
        <taxon>Bacteria</taxon>
        <taxon>Pseudomonadati</taxon>
        <taxon>Bacteroidota</taxon>
        <taxon>Chitinophagia</taxon>
        <taxon>Chitinophagales</taxon>
        <taxon>Chitinophagaceae</taxon>
        <taxon>Flaviaestuariibacter</taxon>
    </lineage>
</organism>
<evidence type="ECO:0000256" key="6">
    <source>
        <dbReference type="ARBA" id="ARBA00022723"/>
    </source>
</evidence>
<keyword evidence="8" id="KW-0378">Hydrolase</keyword>
<keyword evidence="12" id="KW-0325">Glycoprotein</keyword>
<dbReference type="GO" id="GO:0046872">
    <property type="term" value="F:metal ion binding"/>
    <property type="evidence" value="ECO:0007669"/>
    <property type="project" value="UniProtKB-KW"/>
</dbReference>
<feature type="chain" id="PRO_5020955461" evidence="13">
    <location>
        <begin position="41"/>
        <end position="312"/>
    </location>
</feature>
<dbReference type="PANTHER" id="PTHR31120:SF6">
    <property type="entry name" value="METALLOPROTEASE TIKI HOMOLOG"/>
    <property type="match status" value="1"/>
</dbReference>
<keyword evidence="10" id="KW-0482">Metalloprotease</keyword>
<keyword evidence="9" id="KW-1133">Transmembrane helix</keyword>
<keyword evidence="11" id="KW-0472">Membrane</keyword>
<dbReference type="GO" id="GO:0004222">
    <property type="term" value="F:metalloendopeptidase activity"/>
    <property type="evidence" value="ECO:0007669"/>
    <property type="project" value="TreeGrafter"/>
</dbReference>
<sequence>MTNCPTNSCRRTFTERNVMKSAARFLLCCLPLWLALRAGAQGDYPPTLLWRISGAGLNADSYLWGTIHLQDRRVFAFTDSLYYFLDQTRAFAMELDPERAGAELLPFMLAQDTSAFVYTVLPDSVFRKLGPVLERALNKPARTVRRKEAWLYAQLRPYRRRRPDDMEQPMDLYLQQLARRGGKPVLGIEDLSDQFNLEEVLSGPFDTQGILDSEESVRAQTEQLTQLYLRQDLAGIERLSYGDSSEFVRKLLRRNRKMAVRMDSIARRQPTFFAIGAGHLPGPEGVLALLRRRGFSVTPVLGGRPIEPRTER</sequence>
<evidence type="ECO:0000256" key="1">
    <source>
        <dbReference type="ARBA" id="ARBA00001936"/>
    </source>
</evidence>
<keyword evidence="6" id="KW-0479">Metal-binding</keyword>
<protein>
    <submittedName>
        <fullName evidence="14">TraB/GumN family protein</fullName>
    </submittedName>
</protein>
<dbReference type="AlphaFoldDB" id="A0A4R4E736"/>
<dbReference type="GO" id="GO:0006508">
    <property type="term" value="P:proteolysis"/>
    <property type="evidence" value="ECO:0007669"/>
    <property type="project" value="UniProtKB-KW"/>
</dbReference>
<dbReference type="InterPro" id="IPR040230">
    <property type="entry name" value="TIKI1/2-like"/>
</dbReference>
<dbReference type="Proteomes" id="UP000295164">
    <property type="component" value="Unassembled WGS sequence"/>
</dbReference>
<comment type="subcellular location">
    <subcellularLocation>
        <location evidence="3">Membrane</location>
        <topology evidence="3">Single-pass type I membrane protein</topology>
    </subcellularLocation>
</comment>
<evidence type="ECO:0000313" key="15">
    <source>
        <dbReference type="Proteomes" id="UP000295164"/>
    </source>
</evidence>
<gene>
    <name evidence="14" type="ORF">E0486_06065</name>
</gene>
<reference evidence="14 15" key="1">
    <citation type="submission" date="2019-03" db="EMBL/GenBank/DDBJ databases">
        <authorList>
            <person name="Kim M.K.M."/>
        </authorList>
    </citation>
    <scope>NUCLEOTIDE SEQUENCE [LARGE SCALE GENOMIC DNA]</scope>
    <source>
        <strain evidence="14 15">17J68-15</strain>
    </source>
</reference>
<dbReference type="PANTHER" id="PTHR31120">
    <property type="entry name" value="METALLOPROTEASE TIKI"/>
    <property type="match status" value="1"/>
</dbReference>
<evidence type="ECO:0000256" key="4">
    <source>
        <dbReference type="ARBA" id="ARBA00022670"/>
    </source>
</evidence>
<evidence type="ECO:0000256" key="5">
    <source>
        <dbReference type="ARBA" id="ARBA00022692"/>
    </source>
</evidence>
<keyword evidence="15" id="KW-1185">Reference proteome</keyword>
<evidence type="ECO:0000256" key="8">
    <source>
        <dbReference type="ARBA" id="ARBA00022801"/>
    </source>
</evidence>
<evidence type="ECO:0000256" key="11">
    <source>
        <dbReference type="ARBA" id="ARBA00023136"/>
    </source>
</evidence>
<accession>A0A4R4E736</accession>
<name>A0A4R4E736_9BACT</name>
<keyword evidence="5" id="KW-0812">Transmembrane</keyword>
<proteinExistence type="predicted"/>
<evidence type="ECO:0000256" key="9">
    <source>
        <dbReference type="ARBA" id="ARBA00022989"/>
    </source>
</evidence>
<feature type="signal peptide" evidence="13">
    <location>
        <begin position="1"/>
        <end position="40"/>
    </location>
</feature>
<dbReference type="CDD" id="cd14789">
    <property type="entry name" value="Tiki"/>
    <property type="match status" value="1"/>
</dbReference>
<evidence type="ECO:0000256" key="13">
    <source>
        <dbReference type="SAM" id="SignalP"/>
    </source>
</evidence>
<dbReference type="Pfam" id="PF01963">
    <property type="entry name" value="TraB_PrgY_gumN"/>
    <property type="match status" value="1"/>
</dbReference>
<dbReference type="GO" id="GO:0030178">
    <property type="term" value="P:negative regulation of Wnt signaling pathway"/>
    <property type="evidence" value="ECO:0007669"/>
    <property type="project" value="InterPro"/>
</dbReference>
<keyword evidence="7 13" id="KW-0732">Signal</keyword>
<comment type="cofactor">
    <cofactor evidence="1">
        <name>Mn(2+)</name>
        <dbReference type="ChEBI" id="CHEBI:29035"/>
    </cofactor>
</comment>
<dbReference type="OrthoDB" id="9798714at2"/>
<comment type="cofactor">
    <cofactor evidence="2">
        <name>Co(2+)</name>
        <dbReference type="ChEBI" id="CHEBI:48828"/>
    </cofactor>
</comment>
<comment type="caution">
    <text evidence="14">The sequence shown here is derived from an EMBL/GenBank/DDBJ whole genome shotgun (WGS) entry which is preliminary data.</text>
</comment>
<evidence type="ECO:0000256" key="12">
    <source>
        <dbReference type="ARBA" id="ARBA00023180"/>
    </source>
</evidence>
<evidence type="ECO:0000256" key="7">
    <source>
        <dbReference type="ARBA" id="ARBA00022729"/>
    </source>
</evidence>